<evidence type="ECO:0000313" key="3">
    <source>
        <dbReference type="Proteomes" id="UP000319160"/>
    </source>
</evidence>
<protein>
    <recommendedName>
        <fullName evidence="4">Myb-like domain-containing protein</fullName>
    </recommendedName>
</protein>
<dbReference type="STRING" id="2512241.A0A553IDQ6"/>
<feature type="compositionally biased region" description="Acidic residues" evidence="1">
    <location>
        <begin position="431"/>
        <end position="446"/>
    </location>
</feature>
<proteinExistence type="predicted"/>
<dbReference type="AlphaFoldDB" id="A0A553IDQ6"/>
<dbReference type="OrthoDB" id="2240312at2759"/>
<dbReference type="GO" id="GO:0000182">
    <property type="term" value="F:rDNA binding"/>
    <property type="evidence" value="ECO:0007669"/>
    <property type="project" value="TreeGrafter"/>
</dbReference>
<sequence length="609" mass="68971">MDIDSDDDYRESNSEKEIARSPIYSPRGASPIRGSIPVRRKRRIESSITPKGSPPLKRMKGNFNAAYLDLLNRDINDAASGLIHGEAEEEEKEEDADQQIGAVMWSAAEKAAFFAAVSRLGRADFTGISARIGTKSELEVHQYLVLLDATEGEGVRQNALRPVDIPAAVEIGAECAAALEAAADALSLCQESYEEQVEKKRWGSRWRVTAQLVETIKSQQRRDSEASMPHPRPRERMQKEHQRREEEEDDRKEQLQMEKEEQENKGKRLDESPFFQFFRVQNWLLLSNRVFMNSAIPDGNWRAASEEHEPPAIQMTVLSDLYALAVSVTRRLLVSALYVAESRIRRNSFEVVQRQRKTWISVEDVIAAVSSLGMKQNSNEFWARCARRLQLDVVNDMTGEDKVTDEEDEGLHTHSEQGMDSDDQLLRTVESEPESTEESGDSIEEDEDDYGEIMSYDEIEAVLGYPVVDSMHSRHSTPEPSTSTTTDILSNSQDEADEGEQEEYPEEEEDDEEHDGDIKMKDQQETSGDDLHLDTMALDIEEAMISLESTERTVDGTDATRAIESRIRAEHKLEGGAELLDMQASMKAERKLWAILRDHDNTKTGNQKR</sequence>
<dbReference type="GO" id="GO:0000500">
    <property type="term" value="C:RNA polymerase I upstream activating factor complex"/>
    <property type="evidence" value="ECO:0007669"/>
    <property type="project" value="InterPro"/>
</dbReference>
<feature type="region of interest" description="Disordered" evidence="1">
    <location>
        <begin position="217"/>
        <end position="267"/>
    </location>
</feature>
<feature type="region of interest" description="Disordered" evidence="1">
    <location>
        <begin position="470"/>
        <end position="534"/>
    </location>
</feature>
<dbReference type="PANTHER" id="PTHR28079:SF1">
    <property type="entry name" value="RNA POLYMERASE I-SPECIFIC TRANSCRIPTION INITIATION FACTOR RRN5"/>
    <property type="match status" value="1"/>
</dbReference>
<comment type="caution">
    <text evidence="2">The sequence shown here is derived from an EMBL/GenBank/DDBJ whole genome shotgun (WGS) entry which is preliminary data.</text>
</comment>
<dbReference type="PANTHER" id="PTHR28079">
    <property type="entry name" value="RNA POLYMERASE I-SPECIFIC TRANSCRIPTION INITIATION FACTOR RRN5"/>
    <property type="match status" value="1"/>
</dbReference>
<keyword evidence="3" id="KW-1185">Reference proteome</keyword>
<evidence type="ECO:0000256" key="1">
    <source>
        <dbReference type="SAM" id="MobiDB-lite"/>
    </source>
</evidence>
<dbReference type="GO" id="GO:0006361">
    <property type="term" value="P:transcription initiation at RNA polymerase I promoter"/>
    <property type="evidence" value="ECO:0007669"/>
    <property type="project" value="TreeGrafter"/>
</dbReference>
<dbReference type="EMBL" id="VFLP01000003">
    <property type="protein sequence ID" value="TRX98323.1"/>
    <property type="molecule type" value="Genomic_DNA"/>
</dbReference>
<gene>
    <name evidence="2" type="ORF">FHL15_000968</name>
</gene>
<feature type="compositionally biased region" description="Acidic residues" evidence="1">
    <location>
        <begin position="494"/>
        <end position="515"/>
    </location>
</feature>
<evidence type="ECO:0000313" key="2">
    <source>
        <dbReference type="EMBL" id="TRX98323.1"/>
    </source>
</evidence>
<dbReference type="InterPro" id="IPR039601">
    <property type="entry name" value="Rrn5"/>
</dbReference>
<name>A0A553IDQ6_9PEZI</name>
<accession>A0A553IDQ6</accession>
<organism evidence="2 3">
    <name type="scientific">Xylaria flabelliformis</name>
    <dbReference type="NCBI Taxonomy" id="2512241"/>
    <lineage>
        <taxon>Eukaryota</taxon>
        <taxon>Fungi</taxon>
        <taxon>Dikarya</taxon>
        <taxon>Ascomycota</taxon>
        <taxon>Pezizomycotina</taxon>
        <taxon>Sordariomycetes</taxon>
        <taxon>Xylariomycetidae</taxon>
        <taxon>Xylariales</taxon>
        <taxon>Xylariaceae</taxon>
        <taxon>Xylaria</taxon>
    </lineage>
</organism>
<dbReference type="GO" id="GO:0001181">
    <property type="term" value="F:RNA polymerase I general transcription initiation factor activity"/>
    <property type="evidence" value="ECO:0007669"/>
    <property type="project" value="TreeGrafter"/>
</dbReference>
<reference evidence="3" key="1">
    <citation type="submission" date="2019-06" db="EMBL/GenBank/DDBJ databases">
        <title>Draft genome sequence of the griseofulvin-producing fungus Xylaria cubensis strain G536.</title>
        <authorList>
            <person name="Mead M.E."/>
            <person name="Raja H.A."/>
            <person name="Steenwyk J.L."/>
            <person name="Knowles S.L."/>
            <person name="Oberlies N.H."/>
            <person name="Rokas A."/>
        </authorList>
    </citation>
    <scope>NUCLEOTIDE SEQUENCE [LARGE SCALE GENOMIC DNA]</scope>
    <source>
        <strain evidence="3">G536</strain>
    </source>
</reference>
<feature type="compositionally biased region" description="Basic and acidic residues" evidence="1">
    <location>
        <begin position="232"/>
        <end position="267"/>
    </location>
</feature>
<feature type="compositionally biased region" description="Basic and acidic residues" evidence="1">
    <location>
        <begin position="10"/>
        <end position="19"/>
    </location>
</feature>
<feature type="compositionally biased region" description="Basic and acidic residues" evidence="1">
    <location>
        <begin position="516"/>
        <end position="533"/>
    </location>
</feature>
<feature type="region of interest" description="Disordered" evidence="1">
    <location>
        <begin position="400"/>
        <end position="446"/>
    </location>
</feature>
<dbReference type="GO" id="GO:0042790">
    <property type="term" value="P:nucleolar large rRNA transcription by RNA polymerase I"/>
    <property type="evidence" value="ECO:0007669"/>
    <property type="project" value="InterPro"/>
</dbReference>
<feature type="region of interest" description="Disordered" evidence="1">
    <location>
        <begin position="1"/>
        <end position="56"/>
    </location>
</feature>
<evidence type="ECO:0008006" key="4">
    <source>
        <dbReference type="Google" id="ProtNLM"/>
    </source>
</evidence>
<dbReference type="Proteomes" id="UP000319160">
    <property type="component" value="Unassembled WGS sequence"/>
</dbReference>